<dbReference type="EMBL" id="QEKH01000002">
    <property type="protein sequence ID" value="PVY45505.1"/>
    <property type="molecule type" value="Genomic_DNA"/>
</dbReference>
<reference evidence="2 3" key="1">
    <citation type="submission" date="2018-04" db="EMBL/GenBank/DDBJ databases">
        <title>Genomic Encyclopedia of Type Strains, Phase IV (KMG-IV): sequencing the most valuable type-strain genomes for metagenomic binning, comparative biology and taxonomic classification.</title>
        <authorList>
            <person name="Goeker M."/>
        </authorList>
    </citation>
    <scope>NUCLEOTIDE SEQUENCE [LARGE SCALE GENOMIC DNA]</scope>
    <source>
        <strain evidence="2 3">DSM 14823</strain>
    </source>
</reference>
<dbReference type="SUPFAM" id="SSF56281">
    <property type="entry name" value="Metallo-hydrolase/oxidoreductase"/>
    <property type="match status" value="1"/>
</dbReference>
<gene>
    <name evidence="2" type="ORF">C8D82_10276</name>
</gene>
<protein>
    <submittedName>
        <fullName evidence="2">Phosphoribosyl 1,2-cyclic phosphate phosphodiesterase</fullName>
    </submittedName>
</protein>
<evidence type="ECO:0000259" key="1">
    <source>
        <dbReference type="Pfam" id="PF12706"/>
    </source>
</evidence>
<evidence type="ECO:0000313" key="2">
    <source>
        <dbReference type="EMBL" id="PVY45505.1"/>
    </source>
</evidence>
<dbReference type="AlphaFoldDB" id="A0A2U1BA26"/>
<feature type="domain" description="Metallo-beta-lactamase" evidence="1">
    <location>
        <begin position="48"/>
        <end position="205"/>
    </location>
</feature>
<organism evidence="2 3">
    <name type="scientific">Victivallis vadensis</name>
    <dbReference type="NCBI Taxonomy" id="172901"/>
    <lineage>
        <taxon>Bacteria</taxon>
        <taxon>Pseudomonadati</taxon>
        <taxon>Lentisphaerota</taxon>
        <taxon>Lentisphaeria</taxon>
        <taxon>Victivallales</taxon>
        <taxon>Victivallaceae</taxon>
        <taxon>Victivallis</taxon>
    </lineage>
</organism>
<dbReference type="OrthoDB" id="9781189at2"/>
<evidence type="ECO:0000313" key="3">
    <source>
        <dbReference type="Proteomes" id="UP000245959"/>
    </source>
</evidence>
<dbReference type="Gene3D" id="3.60.15.10">
    <property type="entry name" value="Ribonuclease Z/Hydroxyacylglutathione hydrolase-like"/>
    <property type="match status" value="1"/>
</dbReference>
<proteinExistence type="predicted"/>
<dbReference type="InterPro" id="IPR001279">
    <property type="entry name" value="Metallo-B-lactamas"/>
</dbReference>
<dbReference type="PANTHER" id="PTHR42663">
    <property type="entry name" value="HYDROLASE C777.06C-RELATED-RELATED"/>
    <property type="match status" value="1"/>
</dbReference>
<sequence>MKVTFLGTAAAEGIPALWCECEVCRKAQQQRDRDLRRRCAYLIDSDTLVDFGPDIFWQCTEFNIDLTRIDRIVFTHAHSDHLNGIEFIWRRTPWFSTLRHRIKVFGSPAIFARMLSQITMDSSIYQLSDLLIDPVEVRHGQTTDDGDFELLTLNADHAPGLEPQVHVIGRNGKRFFIANDTGFLREESWELLKGVKLDLVEIDCTCGLRTPDCDRGHQGVNSVLAFRDRLLELGCITPETPVYANHFSHNGGALHADLEAFFAPHRIRVAYDGLTVEL</sequence>
<dbReference type="GeneID" id="78293866"/>
<dbReference type="RefSeq" id="WP_116882534.1">
    <property type="nucleotide sequence ID" value="NZ_CABMMC010000249.1"/>
</dbReference>
<name>A0A2U1BA26_9BACT</name>
<keyword evidence="3" id="KW-1185">Reference proteome</keyword>
<dbReference type="Proteomes" id="UP000245959">
    <property type="component" value="Unassembled WGS sequence"/>
</dbReference>
<dbReference type="Pfam" id="PF12706">
    <property type="entry name" value="Lactamase_B_2"/>
    <property type="match status" value="1"/>
</dbReference>
<accession>A0A2U1BA26</accession>
<comment type="caution">
    <text evidence="2">The sequence shown here is derived from an EMBL/GenBank/DDBJ whole genome shotgun (WGS) entry which is preliminary data.</text>
</comment>
<dbReference type="InterPro" id="IPR036866">
    <property type="entry name" value="RibonucZ/Hydroxyglut_hydro"/>
</dbReference>
<dbReference type="PANTHER" id="PTHR42663:SF6">
    <property type="entry name" value="HYDROLASE C777.06C-RELATED"/>
    <property type="match status" value="1"/>
</dbReference>